<dbReference type="Gene3D" id="3.90.550.20">
    <property type="match status" value="1"/>
</dbReference>
<evidence type="ECO:0000256" key="1">
    <source>
        <dbReference type="ARBA" id="ARBA00022679"/>
    </source>
</evidence>
<gene>
    <name evidence="2" type="ORF">ACFO6W_14505</name>
</gene>
<keyword evidence="3" id="KW-1185">Reference proteome</keyword>
<dbReference type="Pfam" id="PF04488">
    <property type="entry name" value="Gly_transf_sug"/>
    <property type="match status" value="1"/>
</dbReference>
<dbReference type="PANTHER" id="PTHR32385">
    <property type="entry name" value="MANNOSYL PHOSPHORYLINOSITOL CERAMIDE SYNTHASE"/>
    <property type="match status" value="1"/>
</dbReference>
<comment type="caution">
    <text evidence="2">The sequence shown here is derived from an EMBL/GenBank/DDBJ whole genome shotgun (WGS) entry which is preliminary data.</text>
</comment>
<dbReference type="EMBL" id="JBHSGN010000084">
    <property type="protein sequence ID" value="MFC4674912.1"/>
    <property type="molecule type" value="Genomic_DNA"/>
</dbReference>
<name>A0ABV9KXV9_9BACT</name>
<dbReference type="RefSeq" id="WP_379997625.1">
    <property type="nucleotide sequence ID" value="NZ_JBHSGN010000084.1"/>
</dbReference>
<proteinExistence type="predicted"/>
<keyword evidence="1" id="KW-0808">Transferase</keyword>
<dbReference type="InterPro" id="IPR029044">
    <property type="entry name" value="Nucleotide-diphossugar_trans"/>
</dbReference>
<dbReference type="SUPFAM" id="SSF53448">
    <property type="entry name" value="Nucleotide-diphospho-sugar transferases"/>
    <property type="match status" value="1"/>
</dbReference>
<organism evidence="2 3">
    <name type="scientific">Dysgonomonas termitidis</name>
    <dbReference type="NCBI Taxonomy" id="1516126"/>
    <lineage>
        <taxon>Bacteria</taxon>
        <taxon>Pseudomonadati</taxon>
        <taxon>Bacteroidota</taxon>
        <taxon>Bacteroidia</taxon>
        <taxon>Bacteroidales</taxon>
        <taxon>Dysgonomonadaceae</taxon>
        <taxon>Dysgonomonas</taxon>
    </lineage>
</organism>
<dbReference type="InterPro" id="IPR051706">
    <property type="entry name" value="Glycosyltransferase_domain"/>
</dbReference>
<protein>
    <submittedName>
        <fullName evidence="2">Glycosyltransferase family 32 protein</fullName>
    </submittedName>
</protein>
<evidence type="ECO:0000313" key="3">
    <source>
        <dbReference type="Proteomes" id="UP001596023"/>
    </source>
</evidence>
<sequence length="238" mass="28146">MKIPKVIHQIWGGSKPLPSYFKDFSRTWQEMNPSWKYEFWDDDRIISLVEEKYPKYLQMFKSFPYNMQRWDTVRYFILDQIGGLYADFDSECLMPIDDLLIDKTFCASLEPEEYAIRNGKEVYLSTAIMGSVPHHPFVQLMIENIFKLSFENGLFKANLNDKTMDVVNSTGPLMLTATYEQYQDKCSVHLISMDYIAAYTNDETRAMLYGFESEILERRIEKAYAVHYFFNNWMTGDD</sequence>
<accession>A0ABV9KXV9</accession>
<dbReference type="InterPro" id="IPR007577">
    <property type="entry name" value="GlycoTrfase_DXD_sugar-bd_CS"/>
</dbReference>
<dbReference type="PANTHER" id="PTHR32385:SF15">
    <property type="entry name" value="INOSITOL PHOSPHOCERAMIDE MANNOSYLTRANSFERASE 1"/>
    <property type="match status" value="1"/>
</dbReference>
<dbReference type="Proteomes" id="UP001596023">
    <property type="component" value="Unassembled WGS sequence"/>
</dbReference>
<evidence type="ECO:0000313" key="2">
    <source>
        <dbReference type="EMBL" id="MFC4674912.1"/>
    </source>
</evidence>
<reference evidence="3" key="1">
    <citation type="journal article" date="2019" name="Int. J. Syst. Evol. Microbiol.">
        <title>The Global Catalogue of Microorganisms (GCM) 10K type strain sequencing project: providing services to taxonomists for standard genome sequencing and annotation.</title>
        <authorList>
            <consortium name="The Broad Institute Genomics Platform"/>
            <consortium name="The Broad Institute Genome Sequencing Center for Infectious Disease"/>
            <person name="Wu L."/>
            <person name="Ma J."/>
        </authorList>
    </citation>
    <scope>NUCLEOTIDE SEQUENCE [LARGE SCALE GENOMIC DNA]</scope>
    <source>
        <strain evidence="3">CCUG 66188</strain>
    </source>
</reference>